<dbReference type="GO" id="GO:0005886">
    <property type="term" value="C:plasma membrane"/>
    <property type="evidence" value="ECO:0007669"/>
    <property type="project" value="TreeGrafter"/>
</dbReference>
<evidence type="ECO:0000256" key="6">
    <source>
        <dbReference type="SAM" id="Phobius"/>
    </source>
</evidence>
<evidence type="ECO:0000256" key="5">
    <source>
        <dbReference type="ARBA" id="ARBA00023136"/>
    </source>
</evidence>
<dbReference type="SUPFAM" id="SSF103473">
    <property type="entry name" value="MFS general substrate transporter"/>
    <property type="match status" value="1"/>
</dbReference>
<dbReference type="AlphaFoldDB" id="A0A507QQZ5"/>
<feature type="transmembrane region" description="Helical" evidence="6">
    <location>
        <begin position="111"/>
        <end position="142"/>
    </location>
</feature>
<evidence type="ECO:0000256" key="3">
    <source>
        <dbReference type="ARBA" id="ARBA00022692"/>
    </source>
</evidence>
<keyword evidence="5 6" id="KW-0472">Membrane</keyword>
<reference evidence="8 9" key="1">
    <citation type="submission" date="2019-06" db="EMBL/GenBank/DDBJ databases">
        <title>Wine fermentation using esterase from Monascus purpureus.</title>
        <authorList>
            <person name="Geng C."/>
            <person name="Zhang Y."/>
        </authorList>
    </citation>
    <scope>NUCLEOTIDE SEQUENCE [LARGE SCALE GENOMIC DNA]</scope>
    <source>
        <strain evidence="8">HQ1</strain>
    </source>
</reference>
<dbReference type="Pfam" id="PF06609">
    <property type="entry name" value="TRI12"/>
    <property type="match status" value="1"/>
</dbReference>
<proteinExistence type="predicted"/>
<keyword evidence="3 6" id="KW-0812">Transmembrane</keyword>
<dbReference type="EMBL" id="VIFY01000144">
    <property type="protein sequence ID" value="TQB69625.1"/>
    <property type="molecule type" value="Genomic_DNA"/>
</dbReference>
<evidence type="ECO:0000256" key="1">
    <source>
        <dbReference type="ARBA" id="ARBA00004141"/>
    </source>
</evidence>
<evidence type="ECO:0000256" key="2">
    <source>
        <dbReference type="ARBA" id="ARBA00022448"/>
    </source>
</evidence>
<organism evidence="8 9">
    <name type="scientific">Monascus purpureus</name>
    <name type="common">Red mold</name>
    <name type="synonym">Monascus anka</name>
    <dbReference type="NCBI Taxonomy" id="5098"/>
    <lineage>
        <taxon>Eukaryota</taxon>
        <taxon>Fungi</taxon>
        <taxon>Dikarya</taxon>
        <taxon>Ascomycota</taxon>
        <taxon>Pezizomycotina</taxon>
        <taxon>Eurotiomycetes</taxon>
        <taxon>Eurotiomycetidae</taxon>
        <taxon>Eurotiales</taxon>
        <taxon>Aspergillaceae</taxon>
        <taxon>Monascus</taxon>
    </lineage>
</organism>
<comment type="caution">
    <text evidence="8">The sequence shown here is derived from an EMBL/GenBank/DDBJ whole genome shotgun (WGS) entry which is preliminary data.</text>
</comment>
<dbReference type="InterPro" id="IPR036259">
    <property type="entry name" value="MFS_trans_sf"/>
</dbReference>
<keyword evidence="9" id="KW-1185">Reference proteome</keyword>
<sequence>MASNLTEKQAGLVNEHDEFRNYAIPPQPHHEQNFPQGYYRRPLFLGPVTAISFGLMSALAGFAYIAPILTVINDVGLNPNIFWLSLVYTLIIAVGLTIIGRVTDAFGRRYVLIAGVMLGVTGSIVSATAHSIDILISGMVSYFYTMVELVPMKYRFAGNGLMYAYTIPGSMFSPAIAVSFVDHTSGGWRSDYYILIAMNATALFFWVTVLQAPSSFGDLPSTLVSLVCGVCLEGGYIP</sequence>
<dbReference type="Gene3D" id="1.20.1250.20">
    <property type="entry name" value="MFS general substrate transporter like domains"/>
    <property type="match status" value="1"/>
</dbReference>
<evidence type="ECO:0000313" key="8">
    <source>
        <dbReference type="EMBL" id="TQB69625.1"/>
    </source>
</evidence>
<name>A0A507QQZ5_MONPU</name>
<dbReference type="Proteomes" id="UP000319663">
    <property type="component" value="Unassembled WGS sequence"/>
</dbReference>
<dbReference type="PROSITE" id="PS50850">
    <property type="entry name" value="MFS"/>
    <property type="match status" value="1"/>
</dbReference>
<dbReference type="PANTHER" id="PTHR23501">
    <property type="entry name" value="MAJOR FACILITATOR SUPERFAMILY"/>
    <property type="match status" value="1"/>
</dbReference>
<accession>A0A507QQZ5</accession>
<keyword evidence="2" id="KW-0813">Transport</keyword>
<dbReference type="GO" id="GO:0022857">
    <property type="term" value="F:transmembrane transporter activity"/>
    <property type="evidence" value="ECO:0007669"/>
    <property type="project" value="InterPro"/>
</dbReference>
<feature type="transmembrane region" description="Helical" evidence="6">
    <location>
        <begin position="193"/>
        <end position="213"/>
    </location>
</feature>
<feature type="transmembrane region" description="Helical" evidence="6">
    <location>
        <begin position="162"/>
        <end position="181"/>
    </location>
</feature>
<dbReference type="PANTHER" id="PTHR23501:SF109">
    <property type="entry name" value="MAJOR FACILITATOR SUPERFAMILY (MFS) PROFILE DOMAIN-CONTAINING PROTEIN-RELATED"/>
    <property type="match status" value="1"/>
</dbReference>
<evidence type="ECO:0000259" key="7">
    <source>
        <dbReference type="PROSITE" id="PS50850"/>
    </source>
</evidence>
<dbReference type="InterPro" id="IPR010573">
    <property type="entry name" value="MFS_Str1/Tri12-like"/>
</dbReference>
<dbReference type="InterPro" id="IPR020846">
    <property type="entry name" value="MFS_dom"/>
</dbReference>
<feature type="domain" description="Major facilitator superfamily (MFS) profile" evidence="7">
    <location>
        <begin position="42"/>
        <end position="238"/>
    </location>
</feature>
<comment type="subcellular location">
    <subcellularLocation>
        <location evidence="1">Membrane</location>
        <topology evidence="1">Multi-pass membrane protein</topology>
    </subcellularLocation>
</comment>
<gene>
    <name evidence="8" type="ORF">MPDQ_001620</name>
</gene>
<feature type="transmembrane region" description="Helical" evidence="6">
    <location>
        <begin position="81"/>
        <end position="99"/>
    </location>
</feature>
<evidence type="ECO:0000256" key="4">
    <source>
        <dbReference type="ARBA" id="ARBA00022989"/>
    </source>
</evidence>
<protein>
    <recommendedName>
        <fullName evidence="7">Major facilitator superfamily (MFS) profile domain-containing protein</fullName>
    </recommendedName>
</protein>
<feature type="transmembrane region" description="Helical" evidence="6">
    <location>
        <begin position="43"/>
        <end position="69"/>
    </location>
</feature>
<evidence type="ECO:0000313" key="9">
    <source>
        <dbReference type="Proteomes" id="UP000319663"/>
    </source>
</evidence>
<keyword evidence="4 6" id="KW-1133">Transmembrane helix</keyword>